<organism evidence="1 2">
    <name type="scientific">Ureibacillus yapensis</name>
    <dbReference type="NCBI Taxonomy" id="2304605"/>
    <lineage>
        <taxon>Bacteria</taxon>
        <taxon>Bacillati</taxon>
        <taxon>Bacillota</taxon>
        <taxon>Bacilli</taxon>
        <taxon>Bacillales</taxon>
        <taxon>Caryophanaceae</taxon>
        <taxon>Ureibacillus</taxon>
    </lineage>
</organism>
<proteinExistence type="predicted"/>
<keyword evidence="2" id="KW-1185">Reference proteome</keyword>
<sequence>MGFLDRLFGKQPQEEEKTMTKLNIGII</sequence>
<name>A0A396S3R4_9BACL</name>
<evidence type="ECO:0000313" key="1">
    <source>
        <dbReference type="EMBL" id="RHW32714.1"/>
    </source>
</evidence>
<evidence type="ECO:0000313" key="2">
    <source>
        <dbReference type="Proteomes" id="UP000265692"/>
    </source>
</evidence>
<gene>
    <name evidence="1" type="ORF">D1B33_16210</name>
</gene>
<accession>A0A396S3R4</accession>
<dbReference type="AlphaFoldDB" id="A0A396S3R4"/>
<feature type="non-terminal residue" evidence="1">
    <location>
        <position position="27"/>
    </location>
</feature>
<dbReference type="EMBL" id="QWEI01000012">
    <property type="protein sequence ID" value="RHW32714.1"/>
    <property type="molecule type" value="Genomic_DNA"/>
</dbReference>
<reference evidence="1 2" key="1">
    <citation type="submission" date="2018-08" db="EMBL/GenBank/DDBJ databases">
        <title>Lysinibacillus sp. YLB-03 draft genome sequence.</title>
        <authorList>
            <person name="Yu L."/>
        </authorList>
    </citation>
    <scope>NUCLEOTIDE SEQUENCE [LARGE SCALE GENOMIC DNA]</scope>
    <source>
        <strain evidence="1 2">YLB-03</strain>
    </source>
</reference>
<dbReference type="Proteomes" id="UP000265692">
    <property type="component" value="Unassembled WGS sequence"/>
</dbReference>
<protein>
    <submittedName>
        <fullName evidence="1">NADPH-dependent oxidoreductase</fullName>
    </submittedName>
</protein>
<comment type="caution">
    <text evidence="1">The sequence shown here is derived from an EMBL/GenBank/DDBJ whole genome shotgun (WGS) entry which is preliminary data.</text>
</comment>